<organism evidence="1 2">
    <name type="scientific">Scytonema millei VB511283</name>
    <dbReference type="NCBI Taxonomy" id="1245923"/>
    <lineage>
        <taxon>Bacteria</taxon>
        <taxon>Bacillati</taxon>
        <taxon>Cyanobacteriota</taxon>
        <taxon>Cyanophyceae</taxon>
        <taxon>Nostocales</taxon>
        <taxon>Scytonemataceae</taxon>
        <taxon>Scytonema</taxon>
    </lineage>
</organism>
<dbReference type="Proteomes" id="UP000031532">
    <property type="component" value="Unassembled WGS sequence"/>
</dbReference>
<dbReference type="OrthoDB" id="9884142at2"/>
<dbReference type="RefSeq" id="WP_039714094.1">
    <property type="nucleotide sequence ID" value="NZ_JTJC03000006.1"/>
</dbReference>
<keyword evidence="2" id="KW-1185">Reference proteome</keyword>
<evidence type="ECO:0000313" key="2">
    <source>
        <dbReference type="Proteomes" id="UP000031532"/>
    </source>
</evidence>
<dbReference type="EMBL" id="JTJC03000006">
    <property type="protein sequence ID" value="NHC36869.1"/>
    <property type="molecule type" value="Genomic_DNA"/>
</dbReference>
<accession>A0A9X5I6L3</accession>
<sequence length="156" mass="16182">MEFELPQFAQDTINEFRSSASTGFAEALDEILANANTTEGNSAELADDVAASIDAQADLIGTGVEDVFANLSNDSLTNLNEGNSDSNFQFNFEPATDGLFGGQLSLVVNGETEPLFTFDIGGAAPVTGDSSSLSGNYQDFFASLAGGENPFASASI</sequence>
<dbReference type="AlphaFoldDB" id="A0A9X5I6L3"/>
<protein>
    <submittedName>
        <fullName evidence="1">Uncharacterized protein</fullName>
    </submittedName>
</protein>
<proteinExistence type="predicted"/>
<evidence type="ECO:0000313" key="1">
    <source>
        <dbReference type="EMBL" id="NHC36869.1"/>
    </source>
</evidence>
<reference evidence="1 2" key="1">
    <citation type="journal article" date="2015" name="Genome Announc.">
        <title>Draft Genome Sequence of the Terrestrial Cyanobacterium Scytonema millei VB511283, Isolated from Eastern India.</title>
        <authorList>
            <person name="Sen D."/>
            <person name="Chandrababunaidu M.M."/>
            <person name="Singh D."/>
            <person name="Sanghi N."/>
            <person name="Ghorai A."/>
            <person name="Mishra G.P."/>
            <person name="Madduluri M."/>
            <person name="Adhikary S.P."/>
            <person name="Tripathy S."/>
        </authorList>
    </citation>
    <scope>NUCLEOTIDE SEQUENCE [LARGE SCALE GENOMIC DNA]</scope>
    <source>
        <strain evidence="1 2">VB511283</strain>
    </source>
</reference>
<name>A0A9X5I6L3_9CYAN</name>
<comment type="caution">
    <text evidence="1">The sequence shown here is derived from an EMBL/GenBank/DDBJ whole genome shotgun (WGS) entry which is preliminary data.</text>
</comment>
<gene>
    <name evidence="1" type="ORF">QH73_0019890</name>
</gene>